<gene>
    <name evidence="1" type="ORF">CJ030_MR8G008681</name>
</gene>
<sequence length="186" mass="21140">MAEQELDPSSPSFLYLVSAFLAMEPTDSLVALARVCGGGSVTEIVQRFIWDHCLDKAAGKHHAPYLKNFLKKLITEIELNHGAVLDELYEQYAFYMTSLKDDNLVKRNSRVCKSISFLFPDGSFELPSCPDLRKLVIQLQCSLNMLEGDTGIEVLERGLVVRNMCENWLWVDLVRTEFNDTMKELS</sequence>
<evidence type="ECO:0000313" key="1">
    <source>
        <dbReference type="EMBL" id="KAB1202283.1"/>
    </source>
</evidence>
<organism evidence="1 2">
    <name type="scientific">Morella rubra</name>
    <name type="common">Chinese bayberry</name>
    <dbReference type="NCBI Taxonomy" id="262757"/>
    <lineage>
        <taxon>Eukaryota</taxon>
        <taxon>Viridiplantae</taxon>
        <taxon>Streptophyta</taxon>
        <taxon>Embryophyta</taxon>
        <taxon>Tracheophyta</taxon>
        <taxon>Spermatophyta</taxon>
        <taxon>Magnoliopsida</taxon>
        <taxon>eudicotyledons</taxon>
        <taxon>Gunneridae</taxon>
        <taxon>Pentapetalae</taxon>
        <taxon>rosids</taxon>
        <taxon>fabids</taxon>
        <taxon>Fagales</taxon>
        <taxon>Myricaceae</taxon>
        <taxon>Morella</taxon>
    </lineage>
</organism>
<name>A0A6A1UPX1_9ROSI</name>
<dbReference type="AlphaFoldDB" id="A0A6A1UPX1"/>
<reference evidence="1 2" key="1">
    <citation type="journal article" date="2019" name="Plant Biotechnol. J.">
        <title>The red bayberry genome and genetic basis of sex determination.</title>
        <authorList>
            <person name="Jia H.M."/>
            <person name="Jia H.J."/>
            <person name="Cai Q.L."/>
            <person name="Wang Y."/>
            <person name="Zhao H.B."/>
            <person name="Yang W.F."/>
            <person name="Wang G.Y."/>
            <person name="Li Y.H."/>
            <person name="Zhan D.L."/>
            <person name="Shen Y.T."/>
            <person name="Niu Q.F."/>
            <person name="Chang L."/>
            <person name="Qiu J."/>
            <person name="Zhao L."/>
            <person name="Xie H.B."/>
            <person name="Fu W.Y."/>
            <person name="Jin J."/>
            <person name="Li X.W."/>
            <person name="Jiao Y."/>
            <person name="Zhou C.C."/>
            <person name="Tu T."/>
            <person name="Chai C.Y."/>
            <person name="Gao J.L."/>
            <person name="Fan L.J."/>
            <person name="van de Weg E."/>
            <person name="Wang J.Y."/>
            <person name="Gao Z.S."/>
        </authorList>
    </citation>
    <scope>NUCLEOTIDE SEQUENCE [LARGE SCALE GENOMIC DNA]</scope>
    <source>
        <tissue evidence="1">Leaves</tissue>
    </source>
</reference>
<dbReference type="OrthoDB" id="194386at2759"/>
<comment type="caution">
    <text evidence="1">The sequence shown here is derived from an EMBL/GenBank/DDBJ whole genome shotgun (WGS) entry which is preliminary data.</text>
</comment>
<proteinExistence type="predicted"/>
<dbReference type="EMBL" id="RXIC02000026">
    <property type="protein sequence ID" value="KAB1202283.1"/>
    <property type="molecule type" value="Genomic_DNA"/>
</dbReference>
<accession>A0A6A1UPX1</accession>
<dbReference type="Proteomes" id="UP000516437">
    <property type="component" value="Chromosome 8"/>
</dbReference>
<protein>
    <submittedName>
        <fullName evidence="1">Uncharacterized protein</fullName>
    </submittedName>
</protein>
<keyword evidence="2" id="KW-1185">Reference proteome</keyword>
<evidence type="ECO:0000313" key="2">
    <source>
        <dbReference type="Proteomes" id="UP000516437"/>
    </source>
</evidence>